<dbReference type="EMBL" id="JAAAPK010000008">
    <property type="protein sequence ID" value="NBC43414.1"/>
    <property type="molecule type" value="Genomic_DNA"/>
</dbReference>
<dbReference type="AlphaFoldDB" id="A0A7X4YET9"/>
<proteinExistence type="predicted"/>
<evidence type="ECO:0000313" key="1">
    <source>
        <dbReference type="EMBL" id="NBC43414.1"/>
    </source>
</evidence>
<name>A0A7X4YET9_9BACT</name>
<dbReference type="Proteomes" id="UP000537825">
    <property type="component" value="Unassembled WGS sequence"/>
</dbReference>
<comment type="caution">
    <text evidence="1">The sequence shown here is derived from an EMBL/GenBank/DDBJ whole genome shotgun (WGS) entry which is preliminary data.</text>
</comment>
<organism evidence="1 2">
    <name type="scientific">Corallococcus exiguus</name>
    <dbReference type="NCBI Taxonomy" id="83462"/>
    <lineage>
        <taxon>Bacteria</taxon>
        <taxon>Pseudomonadati</taxon>
        <taxon>Myxococcota</taxon>
        <taxon>Myxococcia</taxon>
        <taxon>Myxococcales</taxon>
        <taxon>Cystobacterineae</taxon>
        <taxon>Myxococcaceae</taxon>
        <taxon>Corallococcus</taxon>
    </lineage>
</organism>
<protein>
    <submittedName>
        <fullName evidence="1">Uncharacterized protein</fullName>
    </submittedName>
</protein>
<reference evidence="1 2" key="1">
    <citation type="submission" date="2020-01" db="EMBL/GenBank/DDBJ databases">
        <title>The draft genome sequence of Corallococcus exiguus DSM 14696.</title>
        <authorList>
            <person name="Zhang X."/>
            <person name="Zhu H."/>
        </authorList>
    </citation>
    <scope>NUCLEOTIDE SEQUENCE [LARGE SCALE GENOMIC DNA]</scope>
    <source>
        <strain evidence="1 2">DSM 14696</strain>
    </source>
</reference>
<dbReference type="RefSeq" id="WP_139923481.1">
    <property type="nucleotide sequence ID" value="NZ_CBCSLE010000282.1"/>
</dbReference>
<keyword evidence="2" id="KW-1185">Reference proteome</keyword>
<evidence type="ECO:0000313" key="2">
    <source>
        <dbReference type="Proteomes" id="UP000537825"/>
    </source>
</evidence>
<accession>A0A7X4YET9</accession>
<sequence>MASRRTVAQAGLTDAQKVVGLEAAVGGDVDALLDAAQLRLGERGVRPSTARQREEAKAHRGAETQHVIAIHVV</sequence>
<gene>
    <name evidence="1" type="ORF">GTZ93_26790</name>
</gene>